<keyword evidence="1" id="KW-0812">Transmembrane</keyword>
<dbReference type="AlphaFoldDB" id="A0A0C9NF41"/>
<reference evidence="2 3" key="1">
    <citation type="submission" date="2014-08" db="EMBL/GenBank/DDBJ databases">
        <title>Whole genome shotgun sequence of Sphingomonas paucimobilis NBRC 13935.</title>
        <authorList>
            <person name="Hosoyama A."/>
            <person name="Hashimoto M."/>
            <person name="Hosoyama Y."/>
            <person name="Noguchi M."/>
            <person name="Uohara A."/>
            <person name="Ohji S."/>
            <person name="Katano-Makiyama Y."/>
            <person name="Ichikawa N."/>
            <person name="Kimura A."/>
            <person name="Yamazoe A."/>
            <person name="Fujita N."/>
        </authorList>
    </citation>
    <scope>NUCLEOTIDE SEQUENCE [LARGE SCALE GENOMIC DNA]</scope>
    <source>
        <strain evidence="2 3">NBRC 13935</strain>
    </source>
</reference>
<dbReference type="GeneID" id="78528260"/>
<keyword evidence="3" id="KW-1185">Reference proteome</keyword>
<keyword evidence="1" id="KW-1133">Transmembrane helix</keyword>
<name>A0A0C9NF41_SPHPI</name>
<gene>
    <name evidence="2" type="ORF">SP6_46_00420</name>
</gene>
<evidence type="ECO:0000313" key="2">
    <source>
        <dbReference type="EMBL" id="GAN14862.1"/>
    </source>
</evidence>
<feature type="transmembrane region" description="Helical" evidence="1">
    <location>
        <begin position="30"/>
        <end position="52"/>
    </location>
</feature>
<proteinExistence type="predicted"/>
<feature type="transmembrane region" description="Helical" evidence="1">
    <location>
        <begin position="92"/>
        <end position="110"/>
    </location>
</feature>
<evidence type="ECO:0000313" key="3">
    <source>
        <dbReference type="Proteomes" id="UP000032025"/>
    </source>
</evidence>
<evidence type="ECO:0000256" key="1">
    <source>
        <dbReference type="SAM" id="Phobius"/>
    </source>
</evidence>
<dbReference type="GO" id="GO:0016020">
    <property type="term" value="C:membrane"/>
    <property type="evidence" value="ECO:0007669"/>
    <property type="project" value="InterPro"/>
</dbReference>
<organism evidence="2 3">
    <name type="scientific">Sphingomonas paucimobilis NBRC 13935</name>
    <dbReference type="NCBI Taxonomy" id="1219050"/>
    <lineage>
        <taxon>Bacteria</taxon>
        <taxon>Pseudomonadati</taxon>
        <taxon>Pseudomonadota</taxon>
        <taxon>Alphaproteobacteria</taxon>
        <taxon>Sphingomonadales</taxon>
        <taxon>Sphingomonadaceae</taxon>
        <taxon>Sphingomonas</taxon>
    </lineage>
</organism>
<dbReference type="EMBL" id="BBJS01000046">
    <property type="protein sequence ID" value="GAN14862.1"/>
    <property type="molecule type" value="Genomic_DNA"/>
</dbReference>
<keyword evidence="1" id="KW-0472">Membrane</keyword>
<dbReference type="InterPro" id="IPR004891">
    <property type="entry name" value="Mercury-R_MerC"/>
</dbReference>
<dbReference type="Pfam" id="PF03203">
    <property type="entry name" value="MerC"/>
    <property type="match status" value="1"/>
</dbReference>
<feature type="transmembrane region" description="Helical" evidence="1">
    <location>
        <begin position="116"/>
        <end position="135"/>
    </location>
</feature>
<dbReference type="RefSeq" id="WP_007406905.1">
    <property type="nucleotide sequence ID" value="NZ_BBJS01000046.1"/>
</dbReference>
<feature type="transmembrane region" description="Helical" evidence="1">
    <location>
        <begin position="64"/>
        <end position="85"/>
    </location>
</feature>
<accession>A0A0C9NF41</accession>
<dbReference type="Proteomes" id="UP000032025">
    <property type="component" value="Unassembled WGS sequence"/>
</dbReference>
<dbReference type="GO" id="GO:0015097">
    <property type="term" value="F:mercury ion transmembrane transporter activity"/>
    <property type="evidence" value="ECO:0007669"/>
    <property type="project" value="InterPro"/>
</dbReference>
<sequence length="146" mass="15219">MTEQSPGDGEAVAHLSDGTHHRGVFGLDGLAISASTLCLIHCLFLPIAIAFLPSLADWADWGETIHIVMLAIAVPLSGGTLLGGWRRHRAMAPLLIGMAGLGLLVLGLVFEGTAWGTTLTVAGGMTLAIAHVGNLRATRLQYLTSL</sequence>
<protein>
    <submittedName>
        <fullName evidence="2">DNA, contig: SP646</fullName>
    </submittedName>
</protein>
<comment type="caution">
    <text evidence="2">The sequence shown here is derived from an EMBL/GenBank/DDBJ whole genome shotgun (WGS) entry which is preliminary data.</text>
</comment>